<dbReference type="AlphaFoldDB" id="A0A2R8A3D6"/>
<keyword evidence="1" id="KW-0812">Transmembrane</keyword>
<dbReference type="Proteomes" id="UP000297938">
    <property type="component" value="Unassembled WGS sequence"/>
</dbReference>
<protein>
    <submittedName>
        <fullName evidence="2">Thioredoxin</fullName>
    </submittedName>
</protein>
<dbReference type="RefSeq" id="WP_074401632.1">
    <property type="nucleotide sequence ID" value="NZ_CBCPJQ010000005.1"/>
</dbReference>
<dbReference type="CDD" id="cd02947">
    <property type="entry name" value="TRX_family"/>
    <property type="match status" value="1"/>
</dbReference>
<reference evidence="2 3" key="1">
    <citation type="journal article" date="2018" name="Int. J. Food Microbiol.">
        <title>Growth of Carnobacterium spp. isolated from chilled vacuum-packaged meat under relevant acidic conditions.</title>
        <authorList>
            <person name="Zhang P."/>
            <person name="Badoni M."/>
            <person name="Ganzle M."/>
            <person name="Yang X."/>
        </authorList>
    </citation>
    <scope>NUCLEOTIDE SEQUENCE [LARGE SCALE GENOMIC DNA]</scope>
    <source>
        <strain evidence="2 3">B2</strain>
    </source>
</reference>
<organism evidence="2 3">
    <name type="scientific">Carnobacterium divergens</name>
    <name type="common">Lactobacillus divergens</name>
    <dbReference type="NCBI Taxonomy" id="2748"/>
    <lineage>
        <taxon>Bacteria</taxon>
        <taxon>Bacillati</taxon>
        <taxon>Bacillota</taxon>
        <taxon>Bacilli</taxon>
        <taxon>Lactobacillales</taxon>
        <taxon>Carnobacteriaceae</taxon>
        <taxon>Carnobacterium</taxon>
    </lineage>
</organism>
<keyword evidence="1" id="KW-0472">Membrane</keyword>
<gene>
    <name evidence="2" type="ORF">CKN69_06245</name>
</gene>
<evidence type="ECO:0000256" key="1">
    <source>
        <dbReference type="SAM" id="Phobius"/>
    </source>
</evidence>
<feature type="transmembrane region" description="Helical" evidence="1">
    <location>
        <begin position="7"/>
        <end position="26"/>
    </location>
</feature>
<evidence type="ECO:0000313" key="3">
    <source>
        <dbReference type="Proteomes" id="UP000297938"/>
    </source>
</evidence>
<evidence type="ECO:0000313" key="2">
    <source>
        <dbReference type="EMBL" id="TFJ27447.1"/>
    </source>
</evidence>
<dbReference type="SUPFAM" id="SSF52833">
    <property type="entry name" value="Thioredoxin-like"/>
    <property type="match status" value="1"/>
</dbReference>
<accession>A0A2R8A3D6</accession>
<dbReference type="Pfam" id="PF20207">
    <property type="entry name" value="DUF6568"/>
    <property type="match status" value="1"/>
</dbReference>
<proteinExistence type="predicted"/>
<dbReference type="Gene3D" id="3.40.30.10">
    <property type="entry name" value="Glutaredoxin"/>
    <property type="match status" value="1"/>
</dbReference>
<keyword evidence="1" id="KW-1133">Transmembrane helix</keyword>
<comment type="caution">
    <text evidence="2">The sequence shown here is derived from an EMBL/GenBank/DDBJ whole genome shotgun (WGS) entry which is preliminary data.</text>
</comment>
<dbReference type="InterPro" id="IPR036249">
    <property type="entry name" value="Thioredoxin-like_sf"/>
</dbReference>
<name>A0A2R8A3D6_CARDV</name>
<sequence length="139" mass="16237">MKNKAKLIMFIIFLGVLIIRPVYHLYVNSTYSLTPISNEDFLKLENNTNDSWIIFGRPTCNECAVFLPKLETVAKNNKIKIMYYNIDKERKNSEDKMKDILERYDVTVVPTLIHIKNDKVVKTLIGDQSIKTLQTTFFD</sequence>
<dbReference type="STRING" id="2748.CDIV41_140210"/>
<dbReference type="InterPro" id="IPR046698">
    <property type="entry name" value="PedC-like"/>
</dbReference>
<dbReference type="EMBL" id="NRPP01000010">
    <property type="protein sequence ID" value="TFJ27447.1"/>
    <property type="molecule type" value="Genomic_DNA"/>
</dbReference>